<dbReference type="PANTHER" id="PTHR45726:SF3">
    <property type="entry name" value="LEUKOTRIENE A-4 HYDROLASE"/>
    <property type="match status" value="1"/>
</dbReference>
<dbReference type="SUPFAM" id="SSF55486">
    <property type="entry name" value="Metalloproteases ('zincins'), catalytic domain"/>
    <property type="match status" value="1"/>
</dbReference>
<dbReference type="AlphaFoldDB" id="A0A2A2GCB8"/>
<organism evidence="5 6">
    <name type="scientific">Fodinibius salipaludis</name>
    <dbReference type="NCBI Taxonomy" id="2032627"/>
    <lineage>
        <taxon>Bacteria</taxon>
        <taxon>Pseudomonadati</taxon>
        <taxon>Balneolota</taxon>
        <taxon>Balneolia</taxon>
        <taxon>Balneolales</taxon>
        <taxon>Balneolaceae</taxon>
        <taxon>Fodinibius</taxon>
    </lineage>
</organism>
<comment type="cofactor">
    <cofactor evidence="2">
        <name>Zn(2+)</name>
        <dbReference type="ChEBI" id="CHEBI:29105"/>
    </cofactor>
    <text evidence="2">Binds 1 zinc ion per subunit.</text>
</comment>
<evidence type="ECO:0000256" key="1">
    <source>
        <dbReference type="PIRSR" id="PIRSR634015-1"/>
    </source>
</evidence>
<feature type="active site" description="Proton acceptor" evidence="1">
    <location>
        <position position="363"/>
    </location>
</feature>
<keyword evidence="6" id="KW-1185">Reference proteome</keyword>
<dbReference type="Proteomes" id="UP000218831">
    <property type="component" value="Unassembled WGS sequence"/>
</dbReference>
<feature type="chain" id="PRO_5013330836" evidence="3">
    <location>
        <begin position="22"/>
        <end position="630"/>
    </location>
</feature>
<evidence type="ECO:0000313" key="6">
    <source>
        <dbReference type="Proteomes" id="UP000218831"/>
    </source>
</evidence>
<dbReference type="EMBL" id="NSKE01000003">
    <property type="protein sequence ID" value="PAU95008.1"/>
    <property type="molecule type" value="Genomic_DNA"/>
</dbReference>
<dbReference type="CDD" id="cd09604">
    <property type="entry name" value="M1_APN_like"/>
    <property type="match status" value="1"/>
</dbReference>
<reference evidence="5 6" key="1">
    <citation type="submission" date="2017-08" db="EMBL/GenBank/DDBJ databases">
        <title>Aliifodinibius alkalisoli sp. nov., isolated from saline alkaline soil.</title>
        <authorList>
            <person name="Liu D."/>
            <person name="Zhang G."/>
        </authorList>
    </citation>
    <scope>NUCLEOTIDE SEQUENCE [LARGE SCALE GENOMIC DNA]</scope>
    <source>
        <strain evidence="5 6">WN023</strain>
    </source>
</reference>
<dbReference type="InterPro" id="IPR034015">
    <property type="entry name" value="M1_LTA4H"/>
</dbReference>
<comment type="caution">
    <text evidence="5">The sequence shown here is derived from an EMBL/GenBank/DDBJ whole genome shotgun (WGS) entry which is preliminary data.</text>
</comment>
<gene>
    <name evidence="5" type="ORF">CK503_05250</name>
</gene>
<dbReference type="GO" id="GO:0008270">
    <property type="term" value="F:zinc ion binding"/>
    <property type="evidence" value="ECO:0007669"/>
    <property type="project" value="InterPro"/>
</dbReference>
<feature type="binding site" evidence="2">
    <location>
        <position position="366"/>
    </location>
    <ligand>
        <name>Zn(2+)</name>
        <dbReference type="ChEBI" id="CHEBI:29105"/>
        <note>catalytic</note>
    </ligand>
</feature>
<keyword evidence="2" id="KW-0479">Metal-binding</keyword>
<evidence type="ECO:0000256" key="3">
    <source>
        <dbReference type="SAM" id="SignalP"/>
    </source>
</evidence>
<evidence type="ECO:0000259" key="4">
    <source>
        <dbReference type="Pfam" id="PF01433"/>
    </source>
</evidence>
<dbReference type="InterPro" id="IPR027268">
    <property type="entry name" value="Peptidase_M4/M1_CTD_sf"/>
</dbReference>
<dbReference type="PANTHER" id="PTHR45726">
    <property type="entry name" value="LEUKOTRIENE A-4 HYDROLASE"/>
    <property type="match status" value="1"/>
</dbReference>
<dbReference type="Pfam" id="PF01433">
    <property type="entry name" value="Peptidase_M1"/>
    <property type="match status" value="1"/>
</dbReference>
<dbReference type="RefSeq" id="WP_095605872.1">
    <property type="nucleotide sequence ID" value="NZ_NSKE01000003.1"/>
</dbReference>
<dbReference type="GO" id="GO:0008237">
    <property type="term" value="F:metallopeptidase activity"/>
    <property type="evidence" value="ECO:0007669"/>
    <property type="project" value="InterPro"/>
</dbReference>
<protein>
    <submittedName>
        <fullName evidence="5">Peptidase M1</fullName>
    </submittedName>
</protein>
<feature type="domain" description="Peptidase M1 membrane alanine aminopeptidase" evidence="4">
    <location>
        <begin position="313"/>
        <end position="500"/>
    </location>
</feature>
<keyword evidence="2" id="KW-0862">Zinc</keyword>
<keyword evidence="3" id="KW-0732">Signal</keyword>
<dbReference type="Gene3D" id="1.10.390.10">
    <property type="entry name" value="Neutral Protease Domain 2"/>
    <property type="match status" value="1"/>
</dbReference>
<feature type="active site" description="Proton donor" evidence="1">
    <location>
        <position position="446"/>
    </location>
</feature>
<accession>A0A2A2GCB8</accession>
<evidence type="ECO:0000313" key="5">
    <source>
        <dbReference type="EMBL" id="PAU95008.1"/>
    </source>
</evidence>
<proteinExistence type="predicted"/>
<sequence length="630" mass="73472">MKLRHLLLPLLFLGLTFSADAQDENYWQQEVEYEMDIDVDVEDHQFTGTQKLTYHNNSPDTLHRVFYHLYFNAFQPNSMMDVRSRTIEDPDSRVRDRIQKLPKDEIGYHHINSLKQNGDAVSYSVEGTVMEVTLNEPIAPGESTVFNMEFESQVPRQIRRSGWMNKEGVELSMSQWYPKISEYDDNGWHPNPYIGREFYGVFGSFDVEISIDSSYVLGSTGHLQNPEEIGHGYAEEYDRANSEKLTWHWKADNVHDFMWGADPDFTHTTAQVPNGPKLHFFYQKDTVAVNADRYSQEQLRQNWEQLPEYAVKAFQYMSSHYGKYPYDKYSFIQGGDGGMEYPMGTLITGNRSLGSLVGVSVHELIHSWYQGVLANNESRYPWIDEGFTTYASALTMAHLFNDGKGKNVHERSYQSYYNIIEDGKQEAMDTHADHFHTNRGYGTASYSTGAVFLNQLRYIIGGETFDRGMKRFFKEWKFKHPNGRDFLQVMEEESNMVLDWYYQYFIESTKHIDYGITSMLGVDGSTYVTLKREDLMPMPIDLMVTYKDGSKEQIYIPMRIMRNTKPNENPDIPRTIKKDWPWVNPTYTVEISRSPKEIKRVEIDPTKRLADINRDNNVIEMDEYMKPAKN</sequence>
<feature type="binding site" evidence="2">
    <location>
        <position position="385"/>
    </location>
    <ligand>
        <name>Zn(2+)</name>
        <dbReference type="ChEBI" id="CHEBI:29105"/>
        <note>catalytic</note>
    </ligand>
</feature>
<feature type="binding site" evidence="2">
    <location>
        <position position="362"/>
    </location>
    <ligand>
        <name>Zn(2+)</name>
        <dbReference type="ChEBI" id="CHEBI:29105"/>
        <note>catalytic</note>
    </ligand>
</feature>
<dbReference type="OrthoDB" id="9814383at2"/>
<evidence type="ECO:0000256" key="2">
    <source>
        <dbReference type="PIRSR" id="PIRSR634015-3"/>
    </source>
</evidence>
<feature type="signal peptide" evidence="3">
    <location>
        <begin position="1"/>
        <end position="21"/>
    </location>
</feature>
<name>A0A2A2GCB8_9BACT</name>
<dbReference type="InterPro" id="IPR014782">
    <property type="entry name" value="Peptidase_M1_dom"/>
</dbReference>